<dbReference type="InterPro" id="IPR050771">
    <property type="entry name" value="Alpha-ketoacid_DH_E1_comp"/>
</dbReference>
<comment type="cofactor">
    <cofactor evidence="4">
        <name>thiamine diphosphate</name>
        <dbReference type="ChEBI" id="CHEBI:58937"/>
    </cofactor>
</comment>
<dbReference type="Proteomes" id="UP001159405">
    <property type="component" value="Unassembled WGS sequence"/>
</dbReference>
<evidence type="ECO:0000256" key="2">
    <source>
        <dbReference type="ARBA" id="ARBA00022946"/>
    </source>
</evidence>
<comment type="function">
    <text evidence="4">The branched-chain alpha-keto dehydrogenase complex catalyzes the overall conversion of alpha-keto acids to acyl-CoA and CO(2). It contains multiple copies of three enzymatic components: branched-chain alpha-keto acid decarboxylase (E1), lipoamide acyltransferase (E2) and lipoamide dehydrogenase (E3).</text>
</comment>
<keyword evidence="3 4" id="KW-0560">Oxidoreductase</keyword>
<feature type="domain" description="Dehydrogenase E1 component" evidence="5">
    <location>
        <begin position="110"/>
        <end position="338"/>
    </location>
</feature>
<dbReference type="Pfam" id="PF00676">
    <property type="entry name" value="E1_dh"/>
    <property type="match status" value="1"/>
</dbReference>
<dbReference type="EC" id="1.2.4.4" evidence="4"/>
<evidence type="ECO:0000313" key="7">
    <source>
        <dbReference type="Proteomes" id="UP001159405"/>
    </source>
</evidence>
<dbReference type="SUPFAM" id="SSF52518">
    <property type="entry name" value="Thiamin diphosphate-binding fold (THDP-binding)"/>
    <property type="match status" value="1"/>
</dbReference>
<comment type="catalytic activity">
    <reaction evidence="4">
        <text>N(6)-[(R)-lipoyl]-L-lysyl-[protein] + 3-methyl-2-oxobutanoate + H(+) = N(6)-[(R)-S(8)-2-methylpropanoyldihydrolipoyl]-L-lysyl-[protein] + CO2</text>
        <dbReference type="Rhea" id="RHEA:13457"/>
        <dbReference type="Rhea" id="RHEA-COMP:10474"/>
        <dbReference type="Rhea" id="RHEA-COMP:10497"/>
        <dbReference type="ChEBI" id="CHEBI:11851"/>
        <dbReference type="ChEBI" id="CHEBI:15378"/>
        <dbReference type="ChEBI" id="CHEBI:16526"/>
        <dbReference type="ChEBI" id="CHEBI:83099"/>
        <dbReference type="ChEBI" id="CHEBI:83142"/>
        <dbReference type="EC" id="1.2.4.4"/>
    </reaction>
</comment>
<reference evidence="6 7" key="1">
    <citation type="submission" date="2022-05" db="EMBL/GenBank/DDBJ databases">
        <authorList>
            <consortium name="Genoscope - CEA"/>
            <person name="William W."/>
        </authorList>
    </citation>
    <scope>NUCLEOTIDE SEQUENCE [LARGE SCALE GENOMIC DNA]</scope>
</reference>
<evidence type="ECO:0000259" key="5">
    <source>
        <dbReference type="Pfam" id="PF00676"/>
    </source>
</evidence>
<keyword evidence="7" id="KW-1185">Reference proteome</keyword>
<dbReference type="PANTHER" id="PTHR43380:SF1">
    <property type="entry name" value="2-OXOISOVALERATE DEHYDROGENASE SUBUNIT ALPHA, MITOCHONDRIAL"/>
    <property type="match status" value="1"/>
</dbReference>
<gene>
    <name evidence="6" type="ORF">PLOB_00045770</name>
</gene>
<organism evidence="6 7">
    <name type="scientific">Porites lobata</name>
    <dbReference type="NCBI Taxonomy" id="104759"/>
    <lineage>
        <taxon>Eukaryota</taxon>
        <taxon>Metazoa</taxon>
        <taxon>Cnidaria</taxon>
        <taxon>Anthozoa</taxon>
        <taxon>Hexacorallia</taxon>
        <taxon>Scleractinia</taxon>
        <taxon>Fungiina</taxon>
        <taxon>Poritidae</taxon>
        <taxon>Porites</taxon>
    </lineage>
</organism>
<keyword evidence="4" id="KW-0786">Thiamine pyrophosphate</keyword>
<keyword evidence="2" id="KW-0809">Transit peptide</keyword>
<evidence type="ECO:0000313" key="6">
    <source>
        <dbReference type="EMBL" id="CAH3040587.1"/>
    </source>
</evidence>
<evidence type="ECO:0000256" key="3">
    <source>
        <dbReference type="ARBA" id="ARBA00023002"/>
    </source>
</evidence>
<evidence type="ECO:0000256" key="1">
    <source>
        <dbReference type="ARBA" id="ARBA00008646"/>
    </source>
</evidence>
<name>A0ABN8N0Q3_9CNID</name>
<dbReference type="CDD" id="cd02000">
    <property type="entry name" value="TPP_E1_PDC_ADC_BCADC"/>
    <property type="match status" value="1"/>
</dbReference>
<comment type="caution">
    <text evidence="6">The sequence shown here is derived from an EMBL/GenBank/DDBJ whole genome shotgun (WGS) entry which is preliminary data.</text>
</comment>
<dbReference type="Gene3D" id="3.40.50.970">
    <property type="match status" value="1"/>
</dbReference>
<sequence>MAAVMWLTRMATRKTLLRFRGKILNQRTLPDAFRELRLHSVFSGETPKHEFEDKPKFPGAANAFYTEKMDFINPDDDVIIPVYRVMDLNGNNFDESQNPKLKMETVQDMYRKMILFNTMERILFQAQRQGRISFYLTNDGEEATHFGSAAALLPEDVIFAQYREAGVLMSRGFTIDDFMSQCFANQNDNGKGRQMPVHYGSKDLNFVTISSPLATQMPQACGYAYAMKRSGTGNCVICYFGEGAASEGDAHAAFNFAATLEAPLVFFCRNNGYAISTPTDEQYRGDGIAGRGRSYGMMTIRVDGNDVFAIYNVTKAARDIAIKQQRPVLIEAMTYRRYMENKNWWNNEVEEEWKRDSRQQVMQALSRADKALKPPVKHMFTDVYDKPPPRLQKQHQECMDHIAKYPHEYPTELYLQDH</sequence>
<dbReference type="EMBL" id="CALNXK010000008">
    <property type="protein sequence ID" value="CAH3040587.1"/>
    <property type="molecule type" value="Genomic_DNA"/>
</dbReference>
<dbReference type="PANTHER" id="PTHR43380">
    <property type="entry name" value="2-OXOISOVALERATE DEHYDROGENASE SUBUNIT ALPHA, MITOCHONDRIAL"/>
    <property type="match status" value="1"/>
</dbReference>
<dbReference type="InterPro" id="IPR029061">
    <property type="entry name" value="THDP-binding"/>
</dbReference>
<accession>A0ABN8N0Q3</accession>
<evidence type="ECO:0000256" key="4">
    <source>
        <dbReference type="RuleBase" id="RU365014"/>
    </source>
</evidence>
<dbReference type="InterPro" id="IPR001017">
    <property type="entry name" value="DH_E1"/>
</dbReference>
<comment type="similarity">
    <text evidence="1 4">Belongs to the BCKDHA family.</text>
</comment>
<proteinExistence type="inferred from homology"/>
<protein>
    <recommendedName>
        <fullName evidence="4">2-oxoisovalerate dehydrogenase subunit alpha</fullName>
        <ecNumber evidence="4">1.2.4.4</ecNumber>
    </recommendedName>
    <alternativeName>
        <fullName evidence="4">Branched-chain alpha-keto acid dehydrogenase E1 component alpha chain</fullName>
    </alternativeName>
</protein>